<accession>A0A1F4VC96</accession>
<proteinExistence type="predicted"/>
<protein>
    <recommendedName>
        <fullName evidence="1">Bacterial spore germination immunoglobulin-like domain-containing protein</fullName>
    </recommendedName>
</protein>
<dbReference type="Pfam" id="PF10648">
    <property type="entry name" value="Gmad2"/>
    <property type="match status" value="1"/>
</dbReference>
<dbReference type="EMBL" id="MEVC01000011">
    <property type="protein sequence ID" value="OGC54872.1"/>
    <property type="molecule type" value="Genomic_DNA"/>
</dbReference>
<evidence type="ECO:0000313" key="3">
    <source>
        <dbReference type="Proteomes" id="UP000179005"/>
    </source>
</evidence>
<comment type="caution">
    <text evidence="2">The sequence shown here is derived from an EMBL/GenBank/DDBJ whole genome shotgun (WGS) entry which is preliminary data.</text>
</comment>
<evidence type="ECO:0000313" key="2">
    <source>
        <dbReference type="EMBL" id="OGC54872.1"/>
    </source>
</evidence>
<dbReference type="InterPro" id="IPR018911">
    <property type="entry name" value="Gmad2_Ig-like_dom"/>
</dbReference>
<dbReference type="Proteomes" id="UP000179005">
    <property type="component" value="Unassembled WGS sequence"/>
</dbReference>
<sequence length="304" mass="33480">MLTRRFWILFAIFLTTSASALGYFYFRSQIADFIDQLTGAKRIANIFVCPGSTYINSRQGYKICYPKEWYTQEFGYSQLSIGFDQFPIPSASEYGGVFMTSVYRETSATLLTQYLTDLENPTTTAATVDGVPGIQVSGALASDHAFFPKYRQTFTVLENLGRTYSIQLLSAPDMYEANLALYNDFVGSLKFLPQTASAPWGKDIFLTSPWPGDSASCSFRVAGSAKNAFENTLVVKLKTANDSVLLTTPITYNAPEMGELGYFDQAITYTTAATSGTLEVYHESAKDGSIVDLVSVPLTFQSCP</sequence>
<gene>
    <name evidence="2" type="ORF">A2797_00290</name>
</gene>
<organism evidence="2 3">
    <name type="scientific">candidate division WWE3 bacterium RIFCSPHIGHO2_01_FULL_48_15</name>
    <dbReference type="NCBI Taxonomy" id="1802619"/>
    <lineage>
        <taxon>Bacteria</taxon>
        <taxon>Katanobacteria</taxon>
    </lineage>
</organism>
<name>A0A1F4VC96_UNCKA</name>
<reference evidence="2 3" key="1">
    <citation type="journal article" date="2016" name="Nat. Commun.">
        <title>Thousands of microbial genomes shed light on interconnected biogeochemical processes in an aquifer system.</title>
        <authorList>
            <person name="Anantharaman K."/>
            <person name="Brown C.T."/>
            <person name="Hug L.A."/>
            <person name="Sharon I."/>
            <person name="Castelle C.J."/>
            <person name="Probst A.J."/>
            <person name="Thomas B.C."/>
            <person name="Singh A."/>
            <person name="Wilkins M.J."/>
            <person name="Karaoz U."/>
            <person name="Brodie E.L."/>
            <person name="Williams K.H."/>
            <person name="Hubbard S.S."/>
            <person name="Banfield J.F."/>
        </authorList>
    </citation>
    <scope>NUCLEOTIDE SEQUENCE [LARGE SCALE GENOMIC DNA]</scope>
</reference>
<dbReference type="STRING" id="1802619.A2797_00290"/>
<evidence type="ECO:0000259" key="1">
    <source>
        <dbReference type="Pfam" id="PF10648"/>
    </source>
</evidence>
<dbReference type="AlphaFoldDB" id="A0A1F4VC96"/>
<feature type="domain" description="Bacterial spore germination immunoglobulin-like" evidence="1">
    <location>
        <begin position="204"/>
        <end position="289"/>
    </location>
</feature>